<dbReference type="OrthoDB" id="5974632at2759"/>
<name>R7ULC7_CAPTE</name>
<accession>R7ULC7</accession>
<evidence type="ECO:0008006" key="4">
    <source>
        <dbReference type="Google" id="ProtNLM"/>
    </source>
</evidence>
<gene>
    <name evidence="1" type="ORF">CAPTEDRAFT_147044</name>
</gene>
<keyword evidence="3" id="KW-1185">Reference proteome</keyword>
<dbReference type="PANTHER" id="PTHR14492">
    <property type="entry name" value="JBTS17"/>
    <property type="match status" value="1"/>
</dbReference>
<reference evidence="3" key="1">
    <citation type="submission" date="2012-12" db="EMBL/GenBank/DDBJ databases">
        <authorList>
            <person name="Hellsten U."/>
            <person name="Grimwood J."/>
            <person name="Chapman J.A."/>
            <person name="Shapiro H."/>
            <person name="Aerts A."/>
            <person name="Otillar R.P."/>
            <person name="Terry A.Y."/>
            <person name="Boore J.L."/>
            <person name="Simakov O."/>
            <person name="Marletaz F."/>
            <person name="Cho S.-J."/>
            <person name="Edsinger-Gonzales E."/>
            <person name="Havlak P."/>
            <person name="Kuo D.-H."/>
            <person name="Larsson T."/>
            <person name="Lv J."/>
            <person name="Arendt D."/>
            <person name="Savage R."/>
            <person name="Osoegawa K."/>
            <person name="de Jong P."/>
            <person name="Lindberg D.R."/>
            <person name="Seaver E.C."/>
            <person name="Weisblat D.A."/>
            <person name="Putnam N.H."/>
            <person name="Grigoriev I.V."/>
            <person name="Rokhsar D.S."/>
        </authorList>
    </citation>
    <scope>NUCLEOTIDE SEQUENCE</scope>
    <source>
        <strain evidence="3">I ESC-2004</strain>
    </source>
</reference>
<evidence type="ECO:0000313" key="3">
    <source>
        <dbReference type="Proteomes" id="UP000014760"/>
    </source>
</evidence>
<dbReference type="OMA" id="WEYLEFR"/>
<organism evidence="1">
    <name type="scientific">Capitella teleta</name>
    <name type="common">Polychaete worm</name>
    <dbReference type="NCBI Taxonomy" id="283909"/>
    <lineage>
        <taxon>Eukaryota</taxon>
        <taxon>Metazoa</taxon>
        <taxon>Spiralia</taxon>
        <taxon>Lophotrochozoa</taxon>
        <taxon>Annelida</taxon>
        <taxon>Polychaeta</taxon>
        <taxon>Sedentaria</taxon>
        <taxon>Scolecida</taxon>
        <taxon>Capitellidae</taxon>
        <taxon>Capitella</taxon>
    </lineage>
</organism>
<dbReference type="Proteomes" id="UP000014760">
    <property type="component" value="Unassembled WGS sequence"/>
</dbReference>
<dbReference type="PANTHER" id="PTHR14492:SF4">
    <property type="entry name" value="CILIOGENESIS AND PLANAR POLARITY EFFECTOR 1"/>
    <property type="match status" value="1"/>
</dbReference>
<sequence length="376" mass="41543">MKVELQVLATASIKRKKPWPALAFLGQAQESLFLLDKQRVSVLYVPSGKTKRRISSLEPLLHNTTALQYSHEGSFLVGLLTSGDAYLWHKDSNRLKFLQGFESLAYKGEIHVPACQTPHAWVSDSGRHIVASAPGFVDTLVWEAGASQPVLSPNSNQVQGSWSVIEVPAHVLLPGKANFEASSNACFCVKECIGECCLYSCVFYRGNEICVTTLLIQWLDAQQIYSYRQSTYQAEWKSKLHPLTQIDPEATPLDDPGALVTKFSNDGQLLAIAVNQNKLASCKMMYVAPCHDVVVCADLKCMGTRGGQMDAWSVRSYWVTSLQWTHDDLYLVCINGQGLVGMLTRLGEPVLLATQGLSPEIGPRFYLPLHPLSNVQ</sequence>
<reference evidence="1 3" key="2">
    <citation type="journal article" date="2013" name="Nature">
        <title>Insights into bilaterian evolution from three spiralian genomes.</title>
        <authorList>
            <person name="Simakov O."/>
            <person name="Marletaz F."/>
            <person name="Cho S.J."/>
            <person name="Edsinger-Gonzales E."/>
            <person name="Havlak P."/>
            <person name="Hellsten U."/>
            <person name="Kuo D.H."/>
            <person name="Larsson T."/>
            <person name="Lv J."/>
            <person name="Arendt D."/>
            <person name="Savage R."/>
            <person name="Osoegawa K."/>
            <person name="de Jong P."/>
            <person name="Grimwood J."/>
            <person name="Chapman J.A."/>
            <person name="Shapiro H."/>
            <person name="Aerts A."/>
            <person name="Otillar R.P."/>
            <person name="Terry A.Y."/>
            <person name="Boore J.L."/>
            <person name="Grigoriev I.V."/>
            <person name="Lindberg D.R."/>
            <person name="Seaver E.C."/>
            <person name="Weisblat D.A."/>
            <person name="Putnam N.H."/>
            <person name="Rokhsar D.S."/>
        </authorList>
    </citation>
    <scope>NUCLEOTIDE SEQUENCE</scope>
    <source>
        <strain evidence="1 3">I ESC-2004</strain>
    </source>
</reference>
<dbReference type="HOGENOM" id="CLU_736183_0_0_1"/>
<dbReference type="EMBL" id="AMQN01007263">
    <property type="status" value="NOT_ANNOTATED_CDS"/>
    <property type="molecule type" value="Genomic_DNA"/>
</dbReference>
<dbReference type="EnsemblMetazoa" id="CapteT147044">
    <property type="protein sequence ID" value="CapteP147044"/>
    <property type="gene ID" value="CapteG147044"/>
</dbReference>
<dbReference type="AlphaFoldDB" id="R7ULC7"/>
<proteinExistence type="predicted"/>
<dbReference type="EMBL" id="KB300307">
    <property type="protein sequence ID" value="ELU06903.1"/>
    <property type="molecule type" value="Genomic_DNA"/>
</dbReference>
<protein>
    <recommendedName>
        <fullName evidence="4">Neuroblastoma-amplified sequence N-terminal domain-containing protein</fullName>
    </recommendedName>
</protein>
<dbReference type="InterPro" id="IPR028236">
    <property type="entry name" value="CPLANE1"/>
</dbReference>
<dbReference type="SUPFAM" id="SSF82171">
    <property type="entry name" value="DPP6 N-terminal domain-like"/>
    <property type="match status" value="1"/>
</dbReference>
<evidence type="ECO:0000313" key="1">
    <source>
        <dbReference type="EMBL" id="ELU06903.1"/>
    </source>
</evidence>
<evidence type="ECO:0000313" key="2">
    <source>
        <dbReference type="EnsemblMetazoa" id="CapteP147044"/>
    </source>
</evidence>
<reference evidence="2" key="3">
    <citation type="submission" date="2015-06" db="UniProtKB">
        <authorList>
            <consortium name="EnsemblMetazoa"/>
        </authorList>
    </citation>
    <scope>IDENTIFICATION</scope>
</reference>